<evidence type="ECO:0000313" key="2">
    <source>
        <dbReference type="EMBL" id="RFU94656.1"/>
    </source>
</evidence>
<dbReference type="Proteomes" id="UP000264002">
    <property type="component" value="Unassembled WGS sequence"/>
</dbReference>
<evidence type="ECO:0000256" key="1">
    <source>
        <dbReference type="SAM" id="Phobius"/>
    </source>
</evidence>
<evidence type="ECO:0008006" key="4">
    <source>
        <dbReference type="Google" id="ProtNLM"/>
    </source>
</evidence>
<feature type="transmembrane region" description="Helical" evidence="1">
    <location>
        <begin position="12"/>
        <end position="35"/>
    </location>
</feature>
<dbReference type="EMBL" id="QUWK01000008">
    <property type="protein sequence ID" value="RFU94656.1"/>
    <property type="molecule type" value="Genomic_DNA"/>
</dbReference>
<keyword evidence="1" id="KW-0812">Transmembrane</keyword>
<reference evidence="3" key="1">
    <citation type="submission" date="2018-08" db="EMBL/GenBank/DDBJ databases">
        <authorList>
            <person name="Grouzdev D.S."/>
            <person name="Krutkina M.S."/>
        </authorList>
    </citation>
    <scope>NUCLEOTIDE SEQUENCE [LARGE SCALE GENOMIC DNA]</scope>
    <source>
        <strain evidence="3">4-11</strain>
    </source>
</reference>
<comment type="caution">
    <text evidence="2">The sequence shown here is derived from an EMBL/GenBank/DDBJ whole genome shotgun (WGS) entry which is preliminary data.</text>
</comment>
<accession>A0A372MH60</accession>
<keyword evidence="1" id="KW-0472">Membrane</keyword>
<evidence type="ECO:0000313" key="3">
    <source>
        <dbReference type="Proteomes" id="UP000264002"/>
    </source>
</evidence>
<name>A0A372MH60_9SPIR</name>
<organism evidence="2 3">
    <name type="scientific">Sphaerochaeta halotolerans</name>
    <dbReference type="NCBI Taxonomy" id="2293840"/>
    <lineage>
        <taxon>Bacteria</taxon>
        <taxon>Pseudomonadati</taxon>
        <taxon>Spirochaetota</taxon>
        <taxon>Spirochaetia</taxon>
        <taxon>Spirochaetales</taxon>
        <taxon>Sphaerochaetaceae</taxon>
        <taxon>Sphaerochaeta</taxon>
    </lineage>
</organism>
<dbReference type="OrthoDB" id="369983at2"/>
<dbReference type="RefSeq" id="WP_117330690.1">
    <property type="nucleotide sequence ID" value="NZ_QUWK01000008.1"/>
</dbReference>
<dbReference type="AlphaFoldDB" id="A0A372MH60"/>
<feature type="transmembrane region" description="Helical" evidence="1">
    <location>
        <begin position="47"/>
        <end position="68"/>
    </location>
</feature>
<sequence>MSENKHYGRQIFLSLFLTVFLLLAGLYVASRYLLPLYDVNQQQIYDILVKLFPILIGLVMIEIGVMIARRRDEEYADQVDKLPPNAYDKPFYTLPGDDPSHLHSDELLHSQQKVEPQSTQGQEAIEEEELKIQAVASVNPMVPREEEAIFERFEKAEPEQESSQREAEIAEPVAENIMYNTDFDTILEMELANSREMDYDLTLVMIEVTEGPASLIANKLMMLSGELAYSFTLEDGKIAMVLPFYNGDEARSFTLSIIESCQKEFSGSSLQLGFASRNGRIVDKEQLLHEAQSACSSNWEER</sequence>
<keyword evidence="1" id="KW-1133">Transmembrane helix</keyword>
<keyword evidence="3" id="KW-1185">Reference proteome</keyword>
<reference evidence="2 3" key="2">
    <citation type="submission" date="2018-09" db="EMBL/GenBank/DDBJ databases">
        <title>Genome of Sphaerochaeta halotolerans strain 4-11.</title>
        <authorList>
            <person name="Nazina T.N."/>
            <person name="Sokolova D.S."/>
        </authorList>
    </citation>
    <scope>NUCLEOTIDE SEQUENCE [LARGE SCALE GENOMIC DNA]</scope>
    <source>
        <strain evidence="2 3">4-11</strain>
    </source>
</reference>
<proteinExistence type="predicted"/>
<gene>
    <name evidence="2" type="ORF">DYP60_09110</name>
</gene>
<protein>
    <recommendedName>
        <fullName evidence="4">GGDEF domain-containing protein</fullName>
    </recommendedName>
</protein>